<evidence type="ECO:0000313" key="2">
    <source>
        <dbReference type="EMBL" id="OEF98793.1"/>
    </source>
</evidence>
<dbReference type="PANTHER" id="PTHR40446:SF2">
    <property type="entry name" value="N-ACETYLGLUCOSAMINE-1-PHOSPHODIESTER ALPHA-N-ACETYLGLUCOSAMINIDASE"/>
    <property type="match status" value="1"/>
</dbReference>
<keyword evidence="3" id="KW-1185">Reference proteome</keyword>
<protein>
    <recommendedName>
        <fullName evidence="1">Phosphodiester glycosidase domain-containing protein</fullName>
    </recommendedName>
</protein>
<organism evidence="2 3">
    <name type="scientific">Desulfuribacillus alkaliarsenatis</name>
    <dbReference type="NCBI Taxonomy" id="766136"/>
    <lineage>
        <taxon>Bacteria</taxon>
        <taxon>Bacillati</taxon>
        <taxon>Bacillota</taxon>
        <taxon>Desulfuribacillia</taxon>
        <taxon>Desulfuribacillales</taxon>
        <taxon>Desulfuribacillaceae</taxon>
        <taxon>Desulfuribacillus</taxon>
    </lineage>
</organism>
<sequence length="340" mass="37503">MGFKSINVSADELTQLYIQEYEISENISAFTKDINQLSLDISKSYTYASMSNMLIEAIRNNAFTDMLAYEQQRFQLDALVEASLNNSRRSEDVLDQILARMLGQPIGQTFGENAGIKVYSLEEAGYRGFMAKVRLHNPNAVRMVLAEDQVFSSGETTRNAANRSGAMLAVNAGGFMSEDGKIRPLGITVIDGEVLTYSNSDLSVIGFNENGNLVGGRIESEEQLNQIGIIHGASFLPTLLKDGIKQSIPAQWANARQPRTMIGHFENGDLLFIVIDGRREGWSMGVTLEEAQDKLLEFNVRDAYNLDGGGSSTFFYDGQVLNRPSSGSERRVTTNIVIIP</sequence>
<dbReference type="OrthoDB" id="9809781at2"/>
<evidence type="ECO:0000313" key="3">
    <source>
        <dbReference type="Proteomes" id="UP000094296"/>
    </source>
</evidence>
<reference evidence="2 3" key="1">
    <citation type="submission" date="2016-09" db="EMBL/GenBank/DDBJ databases">
        <title>Draft genome sequence for the type strain of Desulfuribacillus alkaliarsenatis AHT28, an obligately anaerobic, sulfidogenic bacterium isolated from Russian soda lake sediments.</title>
        <authorList>
            <person name="Abin C.A."/>
            <person name="Hollibaugh J.T."/>
        </authorList>
    </citation>
    <scope>NUCLEOTIDE SEQUENCE [LARGE SCALE GENOMIC DNA]</scope>
    <source>
        <strain evidence="2 3">AHT28</strain>
    </source>
</reference>
<feature type="domain" description="Phosphodiester glycosidase" evidence="1">
    <location>
        <begin position="165"/>
        <end position="338"/>
    </location>
</feature>
<name>A0A1E5G6K0_9FIRM</name>
<dbReference type="Pfam" id="PF09992">
    <property type="entry name" value="NAGPA"/>
    <property type="match status" value="1"/>
</dbReference>
<dbReference type="Proteomes" id="UP000094296">
    <property type="component" value="Unassembled WGS sequence"/>
</dbReference>
<dbReference type="AlphaFoldDB" id="A0A1E5G6K0"/>
<evidence type="ECO:0000259" key="1">
    <source>
        <dbReference type="Pfam" id="PF09992"/>
    </source>
</evidence>
<accession>A0A1E5G6K0</accession>
<dbReference type="InterPro" id="IPR018711">
    <property type="entry name" value="NAGPA"/>
</dbReference>
<gene>
    <name evidence="2" type="ORF">BHF68_03115</name>
</gene>
<proteinExistence type="predicted"/>
<dbReference type="EMBL" id="MIJE01000001">
    <property type="protein sequence ID" value="OEF98793.1"/>
    <property type="molecule type" value="Genomic_DNA"/>
</dbReference>
<dbReference type="PANTHER" id="PTHR40446">
    <property type="entry name" value="N-ACETYLGLUCOSAMINE-1-PHOSPHODIESTER ALPHA-N-ACETYLGLUCOSAMINIDASE"/>
    <property type="match status" value="1"/>
</dbReference>
<comment type="caution">
    <text evidence="2">The sequence shown here is derived from an EMBL/GenBank/DDBJ whole genome shotgun (WGS) entry which is preliminary data.</text>
</comment>
<dbReference type="STRING" id="766136.BHF68_03115"/>